<proteinExistence type="inferred from homology"/>
<organism evidence="6">
    <name type="scientific">viral metagenome</name>
    <dbReference type="NCBI Taxonomy" id="1070528"/>
    <lineage>
        <taxon>unclassified sequences</taxon>
        <taxon>metagenomes</taxon>
        <taxon>organismal metagenomes</taxon>
    </lineage>
</organism>
<dbReference type="Gene3D" id="3.40.30.10">
    <property type="entry name" value="Glutaredoxin"/>
    <property type="match status" value="1"/>
</dbReference>
<keyword evidence="2" id="KW-0963">Cytoplasm</keyword>
<evidence type="ECO:0000256" key="2">
    <source>
        <dbReference type="ARBA" id="ARBA00022490"/>
    </source>
</evidence>
<comment type="similarity">
    <text evidence="4">Belongs to the thioredoxin family. Plant H-type subfamily.</text>
</comment>
<dbReference type="PIRSF" id="PIRSF000077">
    <property type="entry name" value="Thioredoxin"/>
    <property type="match status" value="1"/>
</dbReference>
<dbReference type="SUPFAM" id="SSF52833">
    <property type="entry name" value="Thioredoxin-like"/>
    <property type="match status" value="1"/>
</dbReference>
<dbReference type="PANTHER" id="PTHR10438:SF468">
    <property type="entry name" value="THIOREDOXIN-1-RELATED"/>
    <property type="match status" value="1"/>
</dbReference>
<dbReference type="AlphaFoldDB" id="A0A6C0E9L4"/>
<dbReference type="InterPro" id="IPR005746">
    <property type="entry name" value="Thioredoxin"/>
</dbReference>
<evidence type="ECO:0000256" key="1">
    <source>
        <dbReference type="ARBA" id="ARBA00004496"/>
    </source>
</evidence>
<evidence type="ECO:0000259" key="5">
    <source>
        <dbReference type="PROSITE" id="PS51352"/>
    </source>
</evidence>
<sequence>MRELSESEKLEDVLKEKSLCVVDFFATWCGPCKKVSAELDVLESKHADTLFVKVDVDTHESLAVEYSVESLPTVVVFKDAVKIGSFVGASPKLSEQIAKLLV</sequence>
<dbReference type="CDD" id="cd02947">
    <property type="entry name" value="TRX_family"/>
    <property type="match status" value="1"/>
</dbReference>
<dbReference type="PANTHER" id="PTHR10438">
    <property type="entry name" value="THIOREDOXIN"/>
    <property type="match status" value="1"/>
</dbReference>
<dbReference type="EMBL" id="MN739775">
    <property type="protein sequence ID" value="QHT25826.1"/>
    <property type="molecule type" value="Genomic_DNA"/>
</dbReference>
<feature type="domain" description="Thioredoxin" evidence="5">
    <location>
        <begin position="1"/>
        <end position="102"/>
    </location>
</feature>
<evidence type="ECO:0000256" key="4">
    <source>
        <dbReference type="ARBA" id="ARBA00038353"/>
    </source>
</evidence>
<name>A0A6C0E9L4_9ZZZZ</name>
<accession>A0A6C0E9L4</accession>
<dbReference type="InterPro" id="IPR013766">
    <property type="entry name" value="Thioredoxin_domain"/>
</dbReference>
<evidence type="ECO:0000256" key="3">
    <source>
        <dbReference type="ARBA" id="ARBA00023157"/>
    </source>
</evidence>
<evidence type="ECO:0000313" key="6">
    <source>
        <dbReference type="EMBL" id="QHT25826.1"/>
    </source>
</evidence>
<reference evidence="6" key="1">
    <citation type="journal article" date="2020" name="Nature">
        <title>Giant virus diversity and host interactions through global metagenomics.</title>
        <authorList>
            <person name="Schulz F."/>
            <person name="Roux S."/>
            <person name="Paez-Espino D."/>
            <person name="Jungbluth S."/>
            <person name="Walsh D.A."/>
            <person name="Denef V.J."/>
            <person name="McMahon K.D."/>
            <person name="Konstantinidis K.T."/>
            <person name="Eloe-Fadrosh E.A."/>
            <person name="Kyrpides N.C."/>
            <person name="Woyke T."/>
        </authorList>
    </citation>
    <scope>NUCLEOTIDE SEQUENCE</scope>
    <source>
        <strain evidence="6">GVMAG-M-3300023179-27</strain>
    </source>
</reference>
<protein>
    <recommendedName>
        <fullName evidence="5">Thioredoxin domain-containing protein</fullName>
    </recommendedName>
</protein>
<comment type="subcellular location">
    <subcellularLocation>
        <location evidence="1">Cytoplasm</location>
    </subcellularLocation>
</comment>
<keyword evidence="3" id="KW-1015">Disulfide bond</keyword>
<dbReference type="InterPro" id="IPR050620">
    <property type="entry name" value="Thioredoxin_H-type-like"/>
</dbReference>
<dbReference type="InterPro" id="IPR017937">
    <property type="entry name" value="Thioredoxin_CS"/>
</dbReference>
<dbReference type="PROSITE" id="PS51352">
    <property type="entry name" value="THIOREDOXIN_2"/>
    <property type="match status" value="1"/>
</dbReference>
<dbReference type="Pfam" id="PF00085">
    <property type="entry name" value="Thioredoxin"/>
    <property type="match status" value="1"/>
</dbReference>
<dbReference type="PROSITE" id="PS00194">
    <property type="entry name" value="THIOREDOXIN_1"/>
    <property type="match status" value="1"/>
</dbReference>
<dbReference type="GO" id="GO:0015035">
    <property type="term" value="F:protein-disulfide reductase activity"/>
    <property type="evidence" value="ECO:0007669"/>
    <property type="project" value="InterPro"/>
</dbReference>
<dbReference type="InterPro" id="IPR036249">
    <property type="entry name" value="Thioredoxin-like_sf"/>
</dbReference>
<dbReference type="GO" id="GO:0005737">
    <property type="term" value="C:cytoplasm"/>
    <property type="evidence" value="ECO:0007669"/>
    <property type="project" value="UniProtKB-SubCell"/>
</dbReference>
<dbReference type="PRINTS" id="PR00421">
    <property type="entry name" value="THIOREDOXIN"/>
</dbReference>